<feature type="domain" description="HAUS augmin-like complex subunit 6 N-terminal" evidence="2">
    <location>
        <begin position="40"/>
        <end position="209"/>
    </location>
</feature>
<accession>E1ZTH8</accession>
<sequence length="423" mass="43915">MERQLQHRRLQHEAIAASTATTLYGALVYLNRGGLCKEPLSPAMFARPNLKGLQAVLHLLHHRIRGAARTKKELQHVYPVLEPGQGREFKAVMQGWIRELGEAGLVLPDTVKYFVTAYQGSNSHRTVLMLLDLSTVALGRELGEGPQAGLPGVELVQPHAAAVVGRLPRGARQAAAAAQRELQARMDEVVAAMQRLKQLQAQAAGQLAAGHAASGAAAAQLAPHVPPLFSASQAAARRGELVLELLSHGPPLTVQPEAVRPDSWADLLAAGKAGVATGEGAAASPAVAARRLSNPAQEASNFAAEGLAADADVITVHGVLTQRLHAAGAALQAAVSSGAPPGAPEVQATLAEAAVYRESLMLSVWQELAAAQIRSEQRAPAETVGRGSFAAGGGGQAGTADSGGMSIDALMQRLKLLPSKGPR</sequence>
<keyword evidence="4" id="KW-1185">Reference proteome</keyword>
<protein>
    <recommendedName>
        <fullName evidence="2">HAUS augmin-like complex subunit 6 N-terminal domain-containing protein</fullName>
    </recommendedName>
</protein>
<dbReference type="RefSeq" id="XP_005842913.1">
    <property type="nucleotide sequence ID" value="XM_005842851.1"/>
</dbReference>
<evidence type="ECO:0000313" key="4">
    <source>
        <dbReference type="Proteomes" id="UP000008141"/>
    </source>
</evidence>
<name>E1ZTH8_CHLVA</name>
<proteinExistence type="predicted"/>
<gene>
    <name evidence="3" type="ORF">CHLNCDRAFT_141741</name>
</gene>
<evidence type="ECO:0000259" key="2">
    <source>
        <dbReference type="Pfam" id="PF14661"/>
    </source>
</evidence>
<dbReference type="Pfam" id="PF14661">
    <property type="entry name" value="HAUS6_N"/>
    <property type="match status" value="1"/>
</dbReference>
<evidence type="ECO:0000313" key="3">
    <source>
        <dbReference type="EMBL" id="EFN50811.1"/>
    </source>
</evidence>
<dbReference type="EMBL" id="GL433872">
    <property type="protein sequence ID" value="EFN50811.1"/>
    <property type="molecule type" value="Genomic_DNA"/>
</dbReference>
<dbReference type="STRING" id="554065.E1ZTH8"/>
<dbReference type="InterPro" id="IPR028163">
    <property type="entry name" value="HAUS_6_N"/>
</dbReference>
<evidence type="ECO:0000256" key="1">
    <source>
        <dbReference type="SAM" id="MobiDB-lite"/>
    </source>
</evidence>
<dbReference type="AlphaFoldDB" id="E1ZTH8"/>
<dbReference type="KEGG" id="cvr:CHLNCDRAFT_141741"/>
<reference evidence="3 4" key="1">
    <citation type="journal article" date="2010" name="Plant Cell">
        <title>The Chlorella variabilis NC64A genome reveals adaptation to photosymbiosis, coevolution with viruses, and cryptic sex.</title>
        <authorList>
            <person name="Blanc G."/>
            <person name="Duncan G."/>
            <person name="Agarkova I."/>
            <person name="Borodovsky M."/>
            <person name="Gurnon J."/>
            <person name="Kuo A."/>
            <person name="Lindquist E."/>
            <person name="Lucas S."/>
            <person name="Pangilinan J."/>
            <person name="Polle J."/>
            <person name="Salamov A."/>
            <person name="Terry A."/>
            <person name="Yamada T."/>
            <person name="Dunigan D.D."/>
            <person name="Grigoriev I.V."/>
            <person name="Claverie J.M."/>
            <person name="Van Etten J.L."/>
        </authorList>
    </citation>
    <scope>NUCLEOTIDE SEQUENCE [LARGE SCALE GENOMIC DNA]</scope>
    <source>
        <strain evidence="3 4">NC64A</strain>
    </source>
</reference>
<organism evidence="4">
    <name type="scientific">Chlorella variabilis</name>
    <name type="common">Green alga</name>
    <dbReference type="NCBI Taxonomy" id="554065"/>
    <lineage>
        <taxon>Eukaryota</taxon>
        <taxon>Viridiplantae</taxon>
        <taxon>Chlorophyta</taxon>
        <taxon>core chlorophytes</taxon>
        <taxon>Trebouxiophyceae</taxon>
        <taxon>Chlorellales</taxon>
        <taxon>Chlorellaceae</taxon>
        <taxon>Chlorella clade</taxon>
        <taxon>Chlorella</taxon>
    </lineage>
</organism>
<feature type="region of interest" description="Disordered" evidence="1">
    <location>
        <begin position="384"/>
        <end position="403"/>
    </location>
</feature>
<dbReference type="GeneID" id="17350256"/>
<dbReference type="Proteomes" id="UP000008141">
    <property type="component" value="Unassembled WGS sequence"/>
</dbReference>
<dbReference type="OrthoDB" id="5575722at2759"/>
<dbReference type="InParanoid" id="E1ZTH8"/>